<feature type="region of interest" description="Disordered" evidence="1">
    <location>
        <begin position="239"/>
        <end position="267"/>
    </location>
</feature>
<evidence type="ECO:0000313" key="4">
    <source>
        <dbReference type="Proteomes" id="UP001322512"/>
    </source>
</evidence>
<feature type="compositionally biased region" description="Basic residues" evidence="1">
    <location>
        <begin position="256"/>
        <end position="267"/>
    </location>
</feature>
<dbReference type="InterPro" id="IPR021139">
    <property type="entry name" value="NYN"/>
</dbReference>
<proteinExistence type="predicted"/>
<dbReference type="Gene3D" id="3.40.50.1010">
    <property type="entry name" value="5'-nuclease"/>
    <property type="match status" value="1"/>
</dbReference>
<dbReference type="EMBL" id="CP139472">
    <property type="protein sequence ID" value="WPU46702.1"/>
    <property type="molecule type" value="Genomic_DNA"/>
</dbReference>
<keyword evidence="4" id="KW-1185">Reference proteome</keyword>
<organism evidence="3 4">
    <name type="scientific">Halomonas elongata (strain ATCC 33173 / DSM 2581 / NBRC 15536 / NCIMB 2198 / 1H9)</name>
    <dbReference type="NCBI Taxonomy" id="768066"/>
    <lineage>
        <taxon>Bacteria</taxon>
        <taxon>Pseudomonadati</taxon>
        <taxon>Pseudomonadota</taxon>
        <taxon>Gammaproteobacteria</taxon>
        <taxon>Oceanospirillales</taxon>
        <taxon>Halomonadaceae</taxon>
        <taxon>Halomonas</taxon>
    </lineage>
</organism>
<feature type="domain" description="NYN" evidence="2">
    <location>
        <begin position="156"/>
        <end position="202"/>
    </location>
</feature>
<accession>A0ABZ0T7R2</accession>
<protein>
    <submittedName>
        <fullName evidence="3">NYN domain-containing protein</fullName>
    </submittedName>
</protein>
<dbReference type="Pfam" id="PF01936">
    <property type="entry name" value="NYN"/>
    <property type="match status" value="1"/>
</dbReference>
<name>A0ABZ0T7R2_HALED</name>
<dbReference type="CDD" id="cd18722">
    <property type="entry name" value="PIN_NicB-like"/>
    <property type="match status" value="1"/>
</dbReference>
<dbReference type="GeneID" id="91011654"/>
<evidence type="ECO:0000256" key="1">
    <source>
        <dbReference type="SAM" id="MobiDB-lite"/>
    </source>
</evidence>
<sequence length="267" mass="30624">MKRTAVLIDGGFFIQRVEHFVRKFFGDALILNSEHLSKLVHSATIKHISESTQKTPQRELYRTYFYDCPPFLEQKRYPLPEPGNKTPGTKNFKKHPPYVLRQEFHEKLRSMRKVALRMGELSDGAGWQLNADVLQDLLKGRRRWEDLGNEDFHYQFSQKAVDLKLGMDITTIALGGHADVIVLVAGDSDFVPAAKLARTHGIDFVLDPMWQNCTAGLKEHVDNVRSFDVVAEISKISGVEPTKRPSWWKHEAPNKPPRKSKHSRRKA</sequence>
<dbReference type="RefSeq" id="WP_109637552.1">
    <property type="nucleotide sequence ID" value="NC_014532.2"/>
</dbReference>
<dbReference type="Proteomes" id="UP001322512">
    <property type="component" value="Chromosome"/>
</dbReference>
<evidence type="ECO:0000313" key="3">
    <source>
        <dbReference type="EMBL" id="WPU46702.1"/>
    </source>
</evidence>
<evidence type="ECO:0000259" key="2">
    <source>
        <dbReference type="Pfam" id="PF01936"/>
    </source>
</evidence>
<gene>
    <name evidence="3" type="ORF">SR933_15845</name>
</gene>
<reference evidence="3 4" key="1">
    <citation type="submission" date="2023-11" db="EMBL/GenBank/DDBJ databases">
        <title>MicrobeMod: A computational toolkit for identifying prokaryotic methylation and restriction-modification with nanopore sequencing.</title>
        <authorList>
            <person name="Crits-Christoph A."/>
            <person name="Kang S.C."/>
            <person name="Lee H."/>
            <person name="Ostrov N."/>
        </authorList>
    </citation>
    <scope>NUCLEOTIDE SEQUENCE [LARGE SCALE GENOMIC DNA]</scope>
    <source>
        <strain evidence="3 4">ATCC 33173</strain>
    </source>
</reference>